<feature type="active site" description="Proton donor/acceptor" evidence="1">
    <location>
        <position position="200"/>
    </location>
</feature>
<comment type="caution">
    <text evidence="4">The sequence shown here is derived from an EMBL/GenBank/DDBJ whole genome shotgun (WGS) entry which is preliminary data.</text>
</comment>
<dbReference type="InterPro" id="IPR005511">
    <property type="entry name" value="SMP-30"/>
</dbReference>
<evidence type="ECO:0000313" key="5">
    <source>
        <dbReference type="Proteomes" id="UP000240739"/>
    </source>
</evidence>
<dbReference type="Proteomes" id="UP000240739">
    <property type="component" value="Unassembled WGS sequence"/>
</dbReference>
<feature type="binding site" evidence="2">
    <location>
        <position position="151"/>
    </location>
    <ligand>
        <name>a divalent metal cation</name>
        <dbReference type="ChEBI" id="CHEBI:60240"/>
    </ligand>
</feature>
<accession>A0A2T4ULQ7</accession>
<dbReference type="Gene3D" id="2.120.10.30">
    <property type="entry name" value="TolB, C-terminal domain"/>
    <property type="match status" value="1"/>
</dbReference>
<evidence type="ECO:0000256" key="1">
    <source>
        <dbReference type="PIRSR" id="PIRSR605511-1"/>
    </source>
</evidence>
<evidence type="ECO:0000313" key="4">
    <source>
        <dbReference type="EMBL" id="PTL60170.1"/>
    </source>
</evidence>
<dbReference type="GO" id="GO:0046872">
    <property type="term" value="F:metal ion binding"/>
    <property type="evidence" value="ECO:0007669"/>
    <property type="project" value="UniProtKB-KW"/>
</dbReference>
<sequence>MSDPFGLEPLASGGYGLTEAPRIGRDGTVWFSDVTGGGVHRIAPGGEEVEVVLERRRGIGGLVLHRDGIVVSGRDLLQIRADGSQHVLFAPDEELGITGFNDLHVDRNGWLLAGALRFRPMAGEEPQAGRLVVIGPRFVAAAVEDGLTWPNGIGLAPDGRTAYVCDHQHHRVLATAVDRDGALHHEVRTFAQAPEGHGVDGLAVDAEGGIWVATAHGGGLVRFAPDGTVDRVVEGLAPFVASLAFGGPDGRDVVVCAVRGEEGGAVLRGRSDVPGLPTPPCLV</sequence>
<dbReference type="PANTHER" id="PTHR47572">
    <property type="entry name" value="LIPOPROTEIN-RELATED"/>
    <property type="match status" value="1"/>
</dbReference>
<comment type="cofactor">
    <cofactor evidence="2">
        <name>Zn(2+)</name>
        <dbReference type="ChEBI" id="CHEBI:29105"/>
    </cofactor>
    <text evidence="2">Binds 1 divalent metal cation per subunit.</text>
</comment>
<evidence type="ECO:0000256" key="2">
    <source>
        <dbReference type="PIRSR" id="PIRSR605511-2"/>
    </source>
</evidence>
<keyword evidence="2" id="KW-0479">Metal-binding</keyword>
<dbReference type="OrthoDB" id="2633250at2"/>
<dbReference type="EMBL" id="PYYB01000001">
    <property type="protein sequence ID" value="PTL60170.1"/>
    <property type="molecule type" value="Genomic_DNA"/>
</dbReference>
<keyword evidence="5" id="KW-1185">Reference proteome</keyword>
<proteinExistence type="predicted"/>
<dbReference type="InterPro" id="IPR011042">
    <property type="entry name" value="6-blade_b-propeller_TolB-like"/>
</dbReference>
<gene>
    <name evidence="4" type="ORF">C7Y72_11225</name>
</gene>
<dbReference type="Pfam" id="PF08450">
    <property type="entry name" value="SGL"/>
    <property type="match status" value="1"/>
</dbReference>
<feature type="binding site" evidence="2">
    <location>
        <position position="200"/>
    </location>
    <ligand>
        <name>a divalent metal cation</name>
        <dbReference type="ChEBI" id="CHEBI:60240"/>
    </ligand>
</feature>
<dbReference type="InterPro" id="IPR013658">
    <property type="entry name" value="SGL"/>
</dbReference>
<dbReference type="PANTHER" id="PTHR47572:SF5">
    <property type="entry name" value="BLR2277 PROTEIN"/>
    <property type="match status" value="1"/>
</dbReference>
<dbReference type="RefSeq" id="WP_107568815.1">
    <property type="nucleotide sequence ID" value="NZ_PYYB01000001.1"/>
</dbReference>
<dbReference type="AlphaFoldDB" id="A0A2T4ULQ7"/>
<feature type="domain" description="SMP-30/Gluconolactonase/LRE-like region" evidence="3">
    <location>
        <begin position="18"/>
        <end position="256"/>
    </location>
</feature>
<dbReference type="PRINTS" id="PR01790">
    <property type="entry name" value="SMP30FAMILY"/>
</dbReference>
<name>A0A2T4ULQ7_9ACTN</name>
<dbReference type="SUPFAM" id="SSF63829">
    <property type="entry name" value="Calcium-dependent phosphotriesterase"/>
    <property type="match status" value="1"/>
</dbReference>
<keyword evidence="2" id="KW-0862">Zinc</keyword>
<reference evidence="4 5" key="1">
    <citation type="submission" date="2018-03" db="EMBL/GenBank/DDBJ databases">
        <title>Aquarubrobacter algicola gen. nov., sp. nov., a novel actinobacterium isolated from shallow eutrophic lake during the end of cyanobacterial harmful algal blooms.</title>
        <authorList>
            <person name="Chun S.J."/>
        </authorList>
    </citation>
    <scope>NUCLEOTIDE SEQUENCE [LARGE SCALE GENOMIC DNA]</scope>
    <source>
        <strain evidence="4 5">Seoho-28</strain>
    </source>
</reference>
<dbReference type="InterPro" id="IPR051262">
    <property type="entry name" value="SMP-30/CGR1_Lactonase"/>
</dbReference>
<organism evidence="4 5">
    <name type="scientific">Paraconexibacter algicola</name>
    <dbReference type="NCBI Taxonomy" id="2133960"/>
    <lineage>
        <taxon>Bacteria</taxon>
        <taxon>Bacillati</taxon>
        <taxon>Actinomycetota</taxon>
        <taxon>Thermoleophilia</taxon>
        <taxon>Solirubrobacterales</taxon>
        <taxon>Paraconexibacteraceae</taxon>
        <taxon>Paraconexibacter</taxon>
    </lineage>
</organism>
<protein>
    <recommendedName>
        <fullName evidence="3">SMP-30/Gluconolactonase/LRE-like region domain-containing protein</fullName>
    </recommendedName>
</protein>
<feature type="binding site" evidence="2">
    <location>
        <position position="101"/>
    </location>
    <ligand>
        <name>substrate</name>
    </ligand>
</feature>
<evidence type="ECO:0000259" key="3">
    <source>
        <dbReference type="Pfam" id="PF08450"/>
    </source>
</evidence>